<evidence type="ECO:0000313" key="3">
    <source>
        <dbReference type="Proteomes" id="UP000295361"/>
    </source>
</evidence>
<dbReference type="EMBL" id="SNXS01000002">
    <property type="protein sequence ID" value="TDP72888.1"/>
    <property type="molecule type" value="Genomic_DNA"/>
</dbReference>
<keyword evidence="3" id="KW-1185">Reference proteome</keyword>
<protein>
    <recommendedName>
        <fullName evidence="4">Plastocyanin</fullName>
    </recommendedName>
</protein>
<proteinExistence type="predicted"/>
<evidence type="ECO:0008006" key="4">
    <source>
        <dbReference type="Google" id="ProtNLM"/>
    </source>
</evidence>
<gene>
    <name evidence="2" type="ORF">DES47_102634</name>
</gene>
<dbReference type="SUPFAM" id="SSF49503">
    <property type="entry name" value="Cupredoxins"/>
    <property type="match status" value="1"/>
</dbReference>
<evidence type="ECO:0000256" key="1">
    <source>
        <dbReference type="ARBA" id="ARBA00004418"/>
    </source>
</evidence>
<dbReference type="Gene3D" id="2.60.40.420">
    <property type="entry name" value="Cupredoxins - blue copper proteins"/>
    <property type="match status" value="1"/>
</dbReference>
<reference evidence="2 3" key="1">
    <citation type="submission" date="2019-03" db="EMBL/GenBank/DDBJ databases">
        <title>Genomic Encyclopedia of Type Strains, Phase IV (KMG-IV): sequencing the most valuable type-strain genomes for metagenomic binning, comparative biology and taxonomic classification.</title>
        <authorList>
            <person name="Goeker M."/>
        </authorList>
    </citation>
    <scope>NUCLEOTIDE SEQUENCE [LARGE SCALE GENOMIC DNA]</scope>
    <source>
        <strain evidence="2 3">DSM 16998</strain>
    </source>
</reference>
<comment type="subcellular location">
    <subcellularLocation>
        <location evidence="1">Periplasm</location>
    </subcellularLocation>
</comment>
<dbReference type="GO" id="GO:0042597">
    <property type="term" value="C:periplasmic space"/>
    <property type="evidence" value="ECO:0007669"/>
    <property type="project" value="UniProtKB-SubCell"/>
</dbReference>
<comment type="caution">
    <text evidence="2">The sequence shown here is derived from an EMBL/GenBank/DDBJ whole genome shotgun (WGS) entry which is preliminary data.</text>
</comment>
<dbReference type="AlphaFoldDB" id="A0A4R6QRX2"/>
<evidence type="ECO:0000313" key="2">
    <source>
        <dbReference type="EMBL" id="TDP72888.1"/>
    </source>
</evidence>
<dbReference type="CDD" id="cd04221">
    <property type="entry name" value="MauL"/>
    <property type="match status" value="1"/>
</dbReference>
<organism evidence="2 3">
    <name type="scientific">Roseateles toxinivorans</name>
    <dbReference type="NCBI Taxonomy" id="270368"/>
    <lineage>
        <taxon>Bacteria</taxon>
        <taxon>Pseudomonadati</taxon>
        <taxon>Pseudomonadota</taxon>
        <taxon>Betaproteobacteria</taxon>
        <taxon>Burkholderiales</taxon>
        <taxon>Sphaerotilaceae</taxon>
        <taxon>Roseateles</taxon>
    </lineage>
</organism>
<dbReference type="Proteomes" id="UP000295361">
    <property type="component" value="Unassembled WGS sequence"/>
</dbReference>
<dbReference type="InterPro" id="IPR034242">
    <property type="entry name" value="MauL"/>
</dbReference>
<dbReference type="InterPro" id="IPR008972">
    <property type="entry name" value="Cupredoxin"/>
</dbReference>
<dbReference type="InParanoid" id="A0A4R6QRX2"/>
<accession>A0A4R6QRX2</accession>
<dbReference type="OrthoDB" id="9772097at2"/>
<sequence length="185" mass="19461">MAGTPLLAAPLTVQVRNSQGQPLADAVVAVEVRGARRTAAASTVAQMSQKDREFQPMLLVIQTGSAVNFPNFDTVRHHVYSFSPIKTFEIKLYAGTPTAPVVFDKPGVAALGCNIHDRMSAYIVVVDTPLFGRSDAKGQVQLDVPAGEHQLKAWHGGMGPDAAMLSQTVTVAAAGGQATVSLPVK</sequence>
<name>A0A4R6QRX2_9BURK</name>